<organism evidence="2 3">
    <name type="scientific">Alectoria fallacina</name>
    <dbReference type="NCBI Taxonomy" id="1903189"/>
    <lineage>
        <taxon>Eukaryota</taxon>
        <taxon>Fungi</taxon>
        <taxon>Dikarya</taxon>
        <taxon>Ascomycota</taxon>
        <taxon>Pezizomycotina</taxon>
        <taxon>Lecanoromycetes</taxon>
        <taxon>OSLEUM clade</taxon>
        <taxon>Lecanoromycetidae</taxon>
        <taxon>Lecanorales</taxon>
        <taxon>Lecanorineae</taxon>
        <taxon>Parmeliaceae</taxon>
        <taxon>Alectoria</taxon>
    </lineage>
</organism>
<evidence type="ECO:0000313" key="3">
    <source>
        <dbReference type="Proteomes" id="UP000664203"/>
    </source>
</evidence>
<feature type="region of interest" description="Disordered" evidence="1">
    <location>
        <begin position="457"/>
        <end position="476"/>
    </location>
</feature>
<dbReference type="Proteomes" id="UP000664203">
    <property type="component" value="Unassembled WGS sequence"/>
</dbReference>
<dbReference type="EMBL" id="CAJPDR010000105">
    <property type="protein sequence ID" value="CAF9917956.1"/>
    <property type="molecule type" value="Genomic_DNA"/>
</dbReference>
<name>A0A8H3F4E9_9LECA</name>
<reference evidence="2" key="1">
    <citation type="submission" date="2021-03" db="EMBL/GenBank/DDBJ databases">
        <authorList>
            <person name="Tagirdzhanova G."/>
        </authorList>
    </citation>
    <scope>NUCLEOTIDE SEQUENCE</scope>
</reference>
<keyword evidence="3" id="KW-1185">Reference proteome</keyword>
<gene>
    <name evidence="2" type="ORF">ALECFALPRED_000433</name>
</gene>
<dbReference type="SUPFAM" id="SSF52047">
    <property type="entry name" value="RNI-like"/>
    <property type="match status" value="1"/>
</dbReference>
<accession>A0A8H3F4E9</accession>
<sequence>MSTQQTPRSLVGAMATSVMGNPSAPSSASLQLTSVQPSAHTTMDPALWSRLPLEILSIIIENTADSKTLKSWRGATKDSTRLHRVATRTSYSTFTICEKDLLRAPKVIRRHSRYNSFGDDEASDCTPSRAKRPMRQLILELARCSYQKFALHVRRLHLQFYFASSDRQMHLVRSEDIIHTLDMILPKATALHEIDHHGVLYQEMLNGILEVRSLKVLRVRQSWNDTPCSCSEGKFPRPRGLRTLDWSRLFHLHALKNLLVSQLYSDEAVGLAKAVKKMGKLETLRVEISDRDIRAANALSHDNDDDYLSLTAFINALYRCDEGDASKALGFPSSLKALALVNSRCCHSDIRRLPKNVAPNLPNLTTLYLDLSGSEEITDLFAFLNPYGLTQLLVSAYPELEDSRRCSVYGACHHCDAFSGLLDQNSDTLQEITLLHAWQDVWEVGKEIQPPWDSTMQPQQMYLSKPSKRSGPRLNPRPLKTETLARHLHSGLRFGDSNCRLWGEGVRHMRIDRLNLATLKISAIDQAGHKFSLLKIFVLRFLPEQVRYEPPEDARTTRHPYLQTGNSVLRSTPYPYLPFGPTLPEDMSTLREGQMATEIATQNLPSLRVIVVGEYKFWLQRVAEDNDHATRMPKVWFLHHALEDPGQEAVIGQVMGKDDWDFVADGEDCLPEQAPKEQVHWANRLVYRPRVDGPGS</sequence>
<protein>
    <submittedName>
        <fullName evidence="2">Uncharacterized protein</fullName>
    </submittedName>
</protein>
<evidence type="ECO:0000313" key="2">
    <source>
        <dbReference type="EMBL" id="CAF9917956.1"/>
    </source>
</evidence>
<dbReference type="OrthoDB" id="5398199at2759"/>
<comment type="caution">
    <text evidence="2">The sequence shown here is derived from an EMBL/GenBank/DDBJ whole genome shotgun (WGS) entry which is preliminary data.</text>
</comment>
<evidence type="ECO:0000256" key="1">
    <source>
        <dbReference type="SAM" id="MobiDB-lite"/>
    </source>
</evidence>
<proteinExistence type="predicted"/>
<dbReference type="AlphaFoldDB" id="A0A8H3F4E9"/>